<dbReference type="Proteomes" id="UP000037069">
    <property type="component" value="Unassembled WGS sequence"/>
</dbReference>
<name>A0A0L0BXZ7_LUCCU</name>
<gene>
    <name evidence="2" type="ORF">FF38_07857</name>
</gene>
<dbReference type="AlphaFoldDB" id="A0A0L0BXZ7"/>
<evidence type="ECO:0000256" key="1">
    <source>
        <dbReference type="SAM" id="Phobius"/>
    </source>
</evidence>
<keyword evidence="1" id="KW-0472">Membrane</keyword>
<dbReference type="OMA" id="YSWPLAK"/>
<evidence type="ECO:0000313" key="2">
    <source>
        <dbReference type="EMBL" id="KNC24890.1"/>
    </source>
</evidence>
<proteinExistence type="predicted"/>
<feature type="transmembrane region" description="Helical" evidence="1">
    <location>
        <begin position="6"/>
        <end position="28"/>
    </location>
</feature>
<dbReference type="EMBL" id="JRES01001168">
    <property type="protein sequence ID" value="KNC24890.1"/>
    <property type="molecule type" value="Genomic_DNA"/>
</dbReference>
<keyword evidence="1" id="KW-0812">Transmembrane</keyword>
<keyword evidence="1" id="KW-1133">Transmembrane helix</keyword>
<comment type="caution">
    <text evidence="2">The sequence shown here is derived from an EMBL/GenBank/DDBJ whole genome shotgun (WGS) entry which is preliminary data.</text>
</comment>
<accession>A0A0L0BXZ7</accession>
<protein>
    <submittedName>
        <fullName evidence="2">Uncharacterized protein</fullName>
    </submittedName>
</protein>
<reference evidence="2 3" key="1">
    <citation type="journal article" date="2015" name="Nat. Commun.">
        <title>Lucilia cuprina genome unlocks parasitic fly biology to underpin future interventions.</title>
        <authorList>
            <person name="Anstead C.A."/>
            <person name="Korhonen P.K."/>
            <person name="Young N.D."/>
            <person name="Hall R.S."/>
            <person name="Jex A.R."/>
            <person name="Murali S.C."/>
            <person name="Hughes D.S."/>
            <person name="Lee S.F."/>
            <person name="Perry T."/>
            <person name="Stroehlein A.J."/>
            <person name="Ansell B.R."/>
            <person name="Breugelmans B."/>
            <person name="Hofmann A."/>
            <person name="Qu J."/>
            <person name="Dugan S."/>
            <person name="Lee S.L."/>
            <person name="Chao H."/>
            <person name="Dinh H."/>
            <person name="Han Y."/>
            <person name="Doddapaneni H.V."/>
            <person name="Worley K.C."/>
            <person name="Muzny D.M."/>
            <person name="Ioannidis P."/>
            <person name="Waterhouse R.M."/>
            <person name="Zdobnov E.M."/>
            <person name="James P.J."/>
            <person name="Bagnall N.H."/>
            <person name="Kotze A.C."/>
            <person name="Gibbs R.A."/>
            <person name="Richards S."/>
            <person name="Batterham P."/>
            <person name="Gasser R.B."/>
        </authorList>
    </citation>
    <scope>NUCLEOTIDE SEQUENCE [LARGE SCALE GENOMIC DNA]</scope>
    <source>
        <strain evidence="2 3">LS</strain>
        <tissue evidence="2">Full body</tissue>
    </source>
</reference>
<evidence type="ECO:0000313" key="3">
    <source>
        <dbReference type="Proteomes" id="UP000037069"/>
    </source>
</evidence>
<organism evidence="2 3">
    <name type="scientific">Lucilia cuprina</name>
    <name type="common">Green bottle fly</name>
    <name type="synonym">Australian sheep blowfly</name>
    <dbReference type="NCBI Taxonomy" id="7375"/>
    <lineage>
        <taxon>Eukaryota</taxon>
        <taxon>Metazoa</taxon>
        <taxon>Ecdysozoa</taxon>
        <taxon>Arthropoda</taxon>
        <taxon>Hexapoda</taxon>
        <taxon>Insecta</taxon>
        <taxon>Pterygota</taxon>
        <taxon>Neoptera</taxon>
        <taxon>Endopterygota</taxon>
        <taxon>Diptera</taxon>
        <taxon>Brachycera</taxon>
        <taxon>Muscomorpha</taxon>
        <taxon>Oestroidea</taxon>
        <taxon>Calliphoridae</taxon>
        <taxon>Luciliinae</taxon>
        <taxon>Lucilia</taxon>
    </lineage>
</organism>
<keyword evidence="3" id="KW-1185">Reference proteome</keyword>
<sequence length="124" mass="13938">MLLLKISFLLCVIILCSDLCAGVFLPLLKGLKKKLIYGSYAPSYGYRTPHVAGYGYGGGYYGGYNQSPYGNYYSAAKPYYPRRHRGGRKRTGRTYSDIARVINPNPYAFVGRRPYPAQPFYPQG</sequence>